<feature type="domain" description="Aminotransferase class V" evidence="2">
    <location>
        <begin position="82"/>
        <end position="379"/>
    </location>
</feature>
<dbReference type="InterPro" id="IPR000192">
    <property type="entry name" value="Aminotrans_V_dom"/>
</dbReference>
<name>A0A4Q1CB94_9BACT</name>
<dbReference type="RefSeq" id="WP_129047596.1">
    <property type="nucleotide sequence ID" value="NZ_SDHX01000001.1"/>
</dbReference>
<sequence>MRLDRRTFLRGLGAGALGSLAGVASARADGDGLPTFTASGADGFWQAVRAQYPLLDDPLYLNTGGLGPVSRPVLAAVETTARRLQEHSESGHGLFEPAREGMARFLGAQPEEICFVRNATEGNSIIAAGLALGPGDEVIFDSHAHPGGSFPWFNQAKQRGVVVKLFEPDPAADDGNLARILALVTPRTKVVQLSHLTCTTGQLLPVPLIAEAVRRRGIWLHVDGAQAAGMIPLDLRALGSDSYAFSGHKWLGGPHETGVLFIRRDRLEEVAPTGIGAYSGELAQLPGELKYHGAASRHEYGTRNAAQVEGLLAAVRLQEQIGRERVAQHGADLASLLQEELAAVDGITVLTPAARSMRGSIITIRHTRADAGKFFGYLLERHRLRCRPVTEQDLRAVRISTHVFNSRADCRRVIAAVRASVRDL</sequence>
<proteinExistence type="predicted"/>
<dbReference type="InterPro" id="IPR015421">
    <property type="entry name" value="PyrdxlP-dep_Trfase_major"/>
</dbReference>
<accession>A0A4Q1CB94</accession>
<reference evidence="3 4" key="1">
    <citation type="submission" date="2019-01" db="EMBL/GenBank/DDBJ databases">
        <title>Lacunisphaera sp. strain TWA-58.</title>
        <authorList>
            <person name="Chen W.-M."/>
        </authorList>
    </citation>
    <scope>NUCLEOTIDE SEQUENCE [LARGE SCALE GENOMIC DNA]</scope>
    <source>
        <strain evidence="3 4">TWA-58</strain>
    </source>
</reference>
<dbReference type="EMBL" id="SDHX01000001">
    <property type="protein sequence ID" value="RXK56230.1"/>
    <property type="molecule type" value="Genomic_DNA"/>
</dbReference>
<keyword evidence="3" id="KW-0032">Aminotransferase</keyword>
<dbReference type="PANTHER" id="PTHR43586">
    <property type="entry name" value="CYSTEINE DESULFURASE"/>
    <property type="match status" value="1"/>
</dbReference>
<protein>
    <submittedName>
        <fullName evidence="3">Aminotransferase class V-fold PLP-dependent enzyme</fullName>
    </submittedName>
</protein>
<dbReference type="PANTHER" id="PTHR43586:SF15">
    <property type="entry name" value="BLR3095 PROTEIN"/>
    <property type="match status" value="1"/>
</dbReference>
<dbReference type="SUPFAM" id="SSF53383">
    <property type="entry name" value="PLP-dependent transferases"/>
    <property type="match status" value="1"/>
</dbReference>
<dbReference type="Gene3D" id="3.90.1150.10">
    <property type="entry name" value="Aspartate Aminotransferase, domain 1"/>
    <property type="match status" value="1"/>
</dbReference>
<dbReference type="Gene3D" id="3.40.640.10">
    <property type="entry name" value="Type I PLP-dependent aspartate aminotransferase-like (Major domain)"/>
    <property type="match status" value="1"/>
</dbReference>
<dbReference type="InterPro" id="IPR006311">
    <property type="entry name" value="TAT_signal"/>
</dbReference>
<dbReference type="PROSITE" id="PS51318">
    <property type="entry name" value="TAT"/>
    <property type="match status" value="1"/>
</dbReference>
<keyword evidence="3" id="KW-0808">Transferase</keyword>
<dbReference type="InterPro" id="IPR015424">
    <property type="entry name" value="PyrdxlP-dep_Trfase"/>
</dbReference>
<dbReference type="AlphaFoldDB" id="A0A4Q1CB94"/>
<comment type="caution">
    <text evidence="3">The sequence shown here is derived from an EMBL/GenBank/DDBJ whole genome shotgun (WGS) entry which is preliminary data.</text>
</comment>
<gene>
    <name evidence="3" type="ORF">ESB00_10255</name>
</gene>
<dbReference type="OrthoDB" id="9804366at2"/>
<evidence type="ECO:0000313" key="4">
    <source>
        <dbReference type="Proteomes" id="UP000290218"/>
    </source>
</evidence>
<dbReference type="GO" id="GO:0008483">
    <property type="term" value="F:transaminase activity"/>
    <property type="evidence" value="ECO:0007669"/>
    <property type="project" value="UniProtKB-KW"/>
</dbReference>
<evidence type="ECO:0000256" key="1">
    <source>
        <dbReference type="ARBA" id="ARBA00022898"/>
    </source>
</evidence>
<organism evidence="3 4">
    <name type="scientific">Oleiharenicola lentus</name>
    <dbReference type="NCBI Taxonomy" id="2508720"/>
    <lineage>
        <taxon>Bacteria</taxon>
        <taxon>Pseudomonadati</taxon>
        <taxon>Verrucomicrobiota</taxon>
        <taxon>Opitutia</taxon>
        <taxon>Opitutales</taxon>
        <taxon>Opitutaceae</taxon>
        <taxon>Oleiharenicola</taxon>
    </lineage>
</organism>
<dbReference type="Proteomes" id="UP000290218">
    <property type="component" value="Unassembled WGS sequence"/>
</dbReference>
<keyword evidence="4" id="KW-1185">Reference proteome</keyword>
<keyword evidence="1" id="KW-0663">Pyridoxal phosphate</keyword>
<dbReference type="InterPro" id="IPR015422">
    <property type="entry name" value="PyrdxlP-dep_Trfase_small"/>
</dbReference>
<dbReference type="Pfam" id="PF00266">
    <property type="entry name" value="Aminotran_5"/>
    <property type="match status" value="1"/>
</dbReference>
<evidence type="ECO:0000313" key="3">
    <source>
        <dbReference type="EMBL" id="RXK56230.1"/>
    </source>
</evidence>
<evidence type="ECO:0000259" key="2">
    <source>
        <dbReference type="Pfam" id="PF00266"/>
    </source>
</evidence>